<proteinExistence type="predicted"/>
<dbReference type="InterPro" id="IPR013424">
    <property type="entry name" value="Ice-binding_C"/>
</dbReference>
<protein>
    <submittedName>
        <fullName evidence="2">PEP-CTERM sorting domain-containing protein</fullName>
    </submittedName>
</protein>
<dbReference type="AlphaFoldDB" id="A0A831ZWA2"/>
<dbReference type="NCBIfam" id="TIGR02595">
    <property type="entry name" value="PEP_CTERM"/>
    <property type="match status" value="1"/>
</dbReference>
<comment type="caution">
    <text evidence="2">The sequence shown here is derived from an EMBL/GenBank/DDBJ whole genome shotgun (WGS) entry which is preliminary data.</text>
</comment>
<sequence>MKITLLVPGLHSVLAYVDDEIDEEANTYFNEYGETSGTPEAAQSWEIDEPGYVYGDIDDNFISGALDGTNGVPQDEPDDVAMALGWSFDLAPDFKATVKFTVSQTAPTAVFHLIQTDPDSSASLYFWSDLALAPQEQPPIPEPATMVLLGTGLAGLVGWRRRMKKTTA</sequence>
<dbReference type="Pfam" id="PF07589">
    <property type="entry name" value="PEP-CTERM"/>
    <property type="match status" value="1"/>
</dbReference>
<feature type="domain" description="Ice-binding protein C-terminal" evidence="1">
    <location>
        <begin position="139"/>
        <end position="162"/>
    </location>
</feature>
<accession>A0A831ZWA2</accession>
<evidence type="ECO:0000259" key="1">
    <source>
        <dbReference type="Pfam" id="PF07589"/>
    </source>
</evidence>
<dbReference type="EMBL" id="DSTK01000009">
    <property type="protein sequence ID" value="HFK96122.1"/>
    <property type="molecule type" value="Genomic_DNA"/>
</dbReference>
<evidence type="ECO:0000313" key="2">
    <source>
        <dbReference type="EMBL" id="HFK96122.1"/>
    </source>
</evidence>
<gene>
    <name evidence="2" type="ORF">ENS06_02210</name>
</gene>
<organism evidence="2">
    <name type="scientific">Desulfacinum infernum</name>
    <dbReference type="NCBI Taxonomy" id="35837"/>
    <lineage>
        <taxon>Bacteria</taxon>
        <taxon>Pseudomonadati</taxon>
        <taxon>Thermodesulfobacteriota</taxon>
        <taxon>Syntrophobacteria</taxon>
        <taxon>Syntrophobacterales</taxon>
        <taxon>Syntrophobacteraceae</taxon>
        <taxon>Desulfacinum</taxon>
    </lineage>
</organism>
<name>A0A831ZWA2_9BACT</name>
<reference evidence="2" key="1">
    <citation type="journal article" date="2020" name="mSystems">
        <title>Genome- and Community-Level Interaction Insights into Carbon Utilization and Element Cycling Functions of Hydrothermarchaeota in Hydrothermal Sediment.</title>
        <authorList>
            <person name="Zhou Z."/>
            <person name="Liu Y."/>
            <person name="Xu W."/>
            <person name="Pan J."/>
            <person name="Luo Z.H."/>
            <person name="Li M."/>
        </authorList>
    </citation>
    <scope>NUCLEOTIDE SEQUENCE [LARGE SCALE GENOMIC DNA]</scope>
    <source>
        <strain evidence="2">SpSt-456</strain>
    </source>
</reference>